<dbReference type="PANTHER" id="PTHR33375">
    <property type="entry name" value="CHROMOSOME-PARTITIONING PROTEIN PARB-RELATED"/>
    <property type="match status" value="1"/>
</dbReference>
<dbReference type="SUPFAM" id="SSF110849">
    <property type="entry name" value="ParB/Sulfiredoxin"/>
    <property type="match status" value="1"/>
</dbReference>
<dbReference type="InterPro" id="IPR041468">
    <property type="entry name" value="HTH_ParB/Spo0J"/>
</dbReference>
<dbReference type="SMART" id="SM00470">
    <property type="entry name" value="ParB"/>
    <property type="match status" value="1"/>
</dbReference>
<dbReference type="InterPro" id="IPR004437">
    <property type="entry name" value="ParB/RepB/Spo0J"/>
</dbReference>
<sequence length="282" mass="31283">MVKKKLVEAEVKDSMAMDIRTILIDSIVIPEGFCRQNYDKMSLDELQKSIEVLGLLQPIDVTIQNKHFVLVDGSRRLKCLKTLGIESITAVVLTMDEIHQRGASLVANIQRDGLNPLEEAEAVRSLLDDLKVGIPELSRILGKSQSWIKSRIDITRMPVDVLDALGKEKVTIGVALELSGIESEAVRTEYVRCASLGGCTKEMARQWVQQYELDQGSIYNRMGSEGEDIISETFERKVILVCDVCSGQVQAVDLRIIRACVSCFGAVREAVAQNEKTDEGTL</sequence>
<dbReference type="Gene3D" id="3.90.1530.30">
    <property type="match status" value="1"/>
</dbReference>
<organism evidence="3">
    <name type="scientific">marine sediment metagenome</name>
    <dbReference type="NCBI Taxonomy" id="412755"/>
    <lineage>
        <taxon>unclassified sequences</taxon>
        <taxon>metagenomes</taxon>
        <taxon>ecological metagenomes</taxon>
    </lineage>
</organism>
<proteinExistence type="predicted"/>
<dbReference type="Pfam" id="PF17762">
    <property type="entry name" value="HTH_ParB"/>
    <property type="match status" value="1"/>
</dbReference>
<gene>
    <name evidence="3" type="ORF">LCGC14_0959530</name>
</gene>
<dbReference type="Gene3D" id="1.10.10.2830">
    <property type="match status" value="1"/>
</dbReference>
<dbReference type="GO" id="GO:0003677">
    <property type="term" value="F:DNA binding"/>
    <property type="evidence" value="ECO:0007669"/>
    <property type="project" value="InterPro"/>
</dbReference>
<dbReference type="InterPro" id="IPR050336">
    <property type="entry name" value="Chromosome_partition/occlusion"/>
</dbReference>
<comment type="caution">
    <text evidence="3">The sequence shown here is derived from an EMBL/GenBank/DDBJ whole genome shotgun (WGS) entry which is preliminary data.</text>
</comment>
<dbReference type="SUPFAM" id="SSF109709">
    <property type="entry name" value="KorB DNA-binding domain-like"/>
    <property type="match status" value="1"/>
</dbReference>
<evidence type="ECO:0000313" key="3">
    <source>
        <dbReference type="EMBL" id="KKN18054.1"/>
    </source>
</evidence>
<dbReference type="Pfam" id="PF02195">
    <property type="entry name" value="ParB_N"/>
    <property type="match status" value="1"/>
</dbReference>
<dbReference type="NCBIfam" id="TIGR00180">
    <property type="entry name" value="parB_part"/>
    <property type="match status" value="1"/>
</dbReference>
<dbReference type="GO" id="GO:0005694">
    <property type="term" value="C:chromosome"/>
    <property type="evidence" value="ECO:0007669"/>
    <property type="project" value="TreeGrafter"/>
</dbReference>
<dbReference type="InterPro" id="IPR036086">
    <property type="entry name" value="ParB/Sulfiredoxin_sf"/>
</dbReference>
<dbReference type="PANTHER" id="PTHR33375:SF1">
    <property type="entry name" value="CHROMOSOME-PARTITIONING PROTEIN PARB-RELATED"/>
    <property type="match status" value="1"/>
</dbReference>
<feature type="domain" description="ParB-like N-terminal" evidence="2">
    <location>
        <begin position="20"/>
        <end position="109"/>
    </location>
</feature>
<evidence type="ECO:0000256" key="1">
    <source>
        <dbReference type="ARBA" id="ARBA00022829"/>
    </source>
</evidence>
<dbReference type="InterPro" id="IPR003115">
    <property type="entry name" value="ParB_N"/>
</dbReference>
<evidence type="ECO:0000259" key="2">
    <source>
        <dbReference type="SMART" id="SM00470"/>
    </source>
</evidence>
<dbReference type="EMBL" id="LAZR01003463">
    <property type="protein sequence ID" value="KKN18054.1"/>
    <property type="molecule type" value="Genomic_DNA"/>
</dbReference>
<reference evidence="3" key="1">
    <citation type="journal article" date="2015" name="Nature">
        <title>Complex archaea that bridge the gap between prokaryotes and eukaryotes.</title>
        <authorList>
            <person name="Spang A."/>
            <person name="Saw J.H."/>
            <person name="Jorgensen S.L."/>
            <person name="Zaremba-Niedzwiedzka K."/>
            <person name="Martijn J."/>
            <person name="Lind A.E."/>
            <person name="van Eijk R."/>
            <person name="Schleper C."/>
            <person name="Guy L."/>
            <person name="Ettema T.J."/>
        </authorList>
    </citation>
    <scope>NUCLEOTIDE SEQUENCE</scope>
</reference>
<dbReference type="GO" id="GO:0007059">
    <property type="term" value="P:chromosome segregation"/>
    <property type="evidence" value="ECO:0007669"/>
    <property type="project" value="UniProtKB-KW"/>
</dbReference>
<accession>A0A0F9NJJ2</accession>
<name>A0A0F9NJJ2_9ZZZZ</name>
<keyword evidence="1" id="KW-0159">Chromosome partition</keyword>
<dbReference type="AlphaFoldDB" id="A0A0F9NJJ2"/>
<protein>
    <recommendedName>
        <fullName evidence="2">ParB-like N-terminal domain-containing protein</fullName>
    </recommendedName>
</protein>